<evidence type="ECO:0000259" key="14">
    <source>
        <dbReference type="PROSITE" id="PS50109"/>
    </source>
</evidence>
<name>A0A1I4IT44_9RHOB</name>
<dbReference type="Gene3D" id="1.10.287.130">
    <property type="match status" value="1"/>
</dbReference>
<sequence>MTSIRTRLFVILLTTTTLVWLSAFVWVQQSTRDKVERVLDARLAEAGQMVSSLLSDQRIDVSRAATLATNSGSTGEFMQAGYSHRLSCQIWSLDGTLVGRSGSSPAEQLTNQDTGFSQNVIDGEAWRVYSVVNEDLGVRIMVGDSYIVRDRLVDDVAKGLVLPALLMLPIMAVLILLSLQRGLAPIDRMARALALRPAEDLSPVDAAILPREIKPMGHALNGLFSRVNVMRDREKSFTSFAAHELKTPLAGIKIQAQVAAMAPDAQTRQQALNRIQDGMTRADRMVRQLLALATLDRDDPPDDCNADVLLVVKSVVSDLARVAAAQQVTLQIEDRLTYLAKVNSDLLTVAVRNIVENAIMASPKGESVQIEVVQNNRHVVIAVSDHGRGIPDADLPHIADRFYRGKNAPNGGSGLGLSIVAAAVQRLTGTVEFQARPDGGEIVALRIPVSPDVNTK</sequence>
<feature type="domain" description="Histidine kinase" evidence="14">
    <location>
        <begin position="240"/>
        <end position="451"/>
    </location>
</feature>
<gene>
    <name evidence="15" type="ORF">SAMN04488004_12922</name>
</gene>
<evidence type="ECO:0000256" key="3">
    <source>
        <dbReference type="ARBA" id="ARBA00012438"/>
    </source>
</evidence>
<dbReference type="CDD" id="cd00082">
    <property type="entry name" value="HisKA"/>
    <property type="match status" value="1"/>
</dbReference>
<dbReference type="Pfam" id="PF08521">
    <property type="entry name" value="2CSK_N"/>
    <property type="match status" value="1"/>
</dbReference>
<dbReference type="CDD" id="cd00075">
    <property type="entry name" value="HATPase"/>
    <property type="match status" value="1"/>
</dbReference>
<dbReference type="OrthoDB" id="913606at2"/>
<evidence type="ECO:0000256" key="1">
    <source>
        <dbReference type="ARBA" id="ARBA00000085"/>
    </source>
</evidence>
<feature type="transmembrane region" description="Helical" evidence="13">
    <location>
        <begin position="160"/>
        <end position="179"/>
    </location>
</feature>
<dbReference type="Pfam" id="PF00512">
    <property type="entry name" value="HisKA"/>
    <property type="match status" value="1"/>
</dbReference>
<evidence type="ECO:0000256" key="10">
    <source>
        <dbReference type="ARBA" id="ARBA00022989"/>
    </source>
</evidence>
<evidence type="ECO:0000313" key="16">
    <source>
        <dbReference type="Proteomes" id="UP000199550"/>
    </source>
</evidence>
<dbReference type="Gene3D" id="3.30.565.10">
    <property type="entry name" value="Histidine kinase-like ATPase, C-terminal domain"/>
    <property type="match status" value="1"/>
</dbReference>
<dbReference type="SMART" id="SM00387">
    <property type="entry name" value="HATPase_c"/>
    <property type="match status" value="1"/>
</dbReference>
<dbReference type="PROSITE" id="PS50109">
    <property type="entry name" value="HIS_KIN"/>
    <property type="match status" value="1"/>
</dbReference>
<evidence type="ECO:0000256" key="13">
    <source>
        <dbReference type="SAM" id="Phobius"/>
    </source>
</evidence>
<dbReference type="STRING" id="195913.SAMN04488004_12922"/>
<dbReference type="Proteomes" id="UP000199550">
    <property type="component" value="Unassembled WGS sequence"/>
</dbReference>
<evidence type="ECO:0000256" key="7">
    <source>
        <dbReference type="ARBA" id="ARBA00022741"/>
    </source>
</evidence>
<dbReference type="InterPro" id="IPR003594">
    <property type="entry name" value="HATPase_dom"/>
</dbReference>
<keyword evidence="12 13" id="KW-0472">Membrane</keyword>
<reference evidence="15 16" key="1">
    <citation type="submission" date="2016-10" db="EMBL/GenBank/DDBJ databases">
        <authorList>
            <person name="de Groot N.N."/>
        </authorList>
    </citation>
    <scope>NUCLEOTIDE SEQUENCE [LARGE SCALE GENOMIC DNA]</scope>
    <source>
        <strain evidence="15 16">DSM 16199</strain>
    </source>
</reference>
<evidence type="ECO:0000256" key="4">
    <source>
        <dbReference type="ARBA" id="ARBA00022553"/>
    </source>
</evidence>
<dbReference type="PANTHER" id="PTHR45436:SF14">
    <property type="entry name" value="SENSOR PROTEIN QSEC"/>
    <property type="match status" value="1"/>
</dbReference>
<dbReference type="InterPro" id="IPR004358">
    <property type="entry name" value="Sig_transdc_His_kin-like_C"/>
</dbReference>
<keyword evidence="5" id="KW-0808">Transferase</keyword>
<comment type="subcellular location">
    <subcellularLocation>
        <location evidence="2">Membrane</location>
        <topology evidence="2">Multi-pass membrane protein</topology>
    </subcellularLocation>
</comment>
<organism evidence="15 16">
    <name type="scientific">Loktanella salsilacus</name>
    <dbReference type="NCBI Taxonomy" id="195913"/>
    <lineage>
        <taxon>Bacteria</taxon>
        <taxon>Pseudomonadati</taxon>
        <taxon>Pseudomonadota</taxon>
        <taxon>Alphaproteobacteria</taxon>
        <taxon>Rhodobacterales</taxon>
        <taxon>Roseobacteraceae</taxon>
        <taxon>Loktanella</taxon>
    </lineage>
</organism>
<accession>A0A1I4IT44</accession>
<dbReference type="InterPro" id="IPR050428">
    <property type="entry name" value="TCS_sensor_his_kinase"/>
</dbReference>
<dbReference type="SMART" id="SM00388">
    <property type="entry name" value="HisKA"/>
    <property type="match status" value="1"/>
</dbReference>
<keyword evidence="4" id="KW-0597">Phosphoprotein</keyword>
<keyword evidence="9" id="KW-0067">ATP-binding</keyword>
<dbReference type="Pfam" id="PF02518">
    <property type="entry name" value="HATPase_c"/>
    <property type="match status" value="1"/>
</dbReference>
<evidence type="ECO:0000256" key="2">
    <source>
        <dbReference type="ARBA" id="ARBA00004141"/>
    </source>
</evidence>
<dbReference type="PANTHER" id="PTHR45436">
    <property type="entry name" value="SENSOR HISTIDINE KINASE YKOH"/>
    <property type="match status" value="1"/>
</dbReference>
<comment type="catalytic activity">
    <reaction evidence="1">
        <text>ATP + protein L-histidine = ADP + protein N-phospho-L-histidine.</text>
        <dbReference type="EC" id="2.7.13.3"/>
    </reaction>
</comment>
<dbReference type="RefSeq" id="WP_090191509.1">
    <property type="nucleotide sequence ID" value="NZ_FOTF01000029.1"/>
</dbReference>
<dbReference type="GO" id="GO:0000155">
    <property type="term" value="F:phosphorelay sensor kinase activity"/>
    <property type="evidence" value="ECO:0007669"/>
    <property type="project" value="InterPro"/>
</dbReference>
<evidence type="ECO:0000256" key="9">
    <source>
        <dbReference type="ARBA" id="ARBA00022840"/>
    </source>
</evidence>
<keyword evidence="6 13" id="KW-0812">Transmembrane</keyword>
<dbReference type="PRINTS" id="PR00344">
    <property type="entry name" value="BCTRLSENSOR"/>
</dbReference>
<evidence type="ECO:0000313" key="15">
    <source>
        <dbReference type="EMBL" id="SFL57522.1"/>
    </source>
</evidence>
<evidence type="ECO:0000256" key="12">
    <source>
        <dbReference type="ARBA" id="ARBA00023136"/>
    </source>
</evidence>
<dbReference type="AlphaFoldDB" id="A0A1I4IT44"/>
<proteinExistence type="predicted"/>
<dbReference type="InterPro" id="IPR036890">
    <property type="entry name" value="HATPase_C_sf"/>
</dbReference>
<dbReference type="EC" id="2.7.13.3" evidence="3"/>
<keyword evidence="10 13" id="KW-1133">Transmembrane helix</keyword>
<keyword evidence="8 15" id="KW-0418">Kinase</keyword>
<keyword evidence="11" id="KW-0902">Two-component regulatory system</keyword>
<evidence type="ECO:0000256" key="5">
    <source>
        <dbReference type="ARBA" id="ARBA00022679"/>
    </source>
</evidence>
<dbReference type="EMBL" id="FOTF01000029">
    <property type="protein sequence ID" value="SFL57522.1"/>
    <property type="molecule type" value="Genomic_DNA"/>
</dbReference>
<protein>
    <recommendedName>
        <fullName evidence="3">histidine kinase</fullName>
        <ecNumber evidence="3">2.7.13.3</ecNumber>
    </recommendedName>
</protein>
<evidence type="ECO:0000256" key="11">
    <source>
        <dbReference type="ARBA" id="ARBA00023012"/>
    </source>
</evidence>
<keyword evidence="7" id="KW-0547">Nucleotide-binding</keyword>
<dbReference type="InterPro" id="IPR013727">
    <property type="entry name" value="2CSK_N"/>
</dbReference>
<dbReference type="SUPFAM" id="SSF47384">
    <property type="entry name" value="Homodimeric domain of signal transducing histidine kinase"/>
    <property type="match status" value="1"/>
</dbReference>
<evidence type="ECO:0000256" key="6">
    <source>
        <dbReference type="ARBA" id="ARBA00022692"/>
    </source>
</evidence>
<dbReference type="InterPro" id="IPR036097">
    <property type="entry name" value="HisK_dim/P_sf"/>
</dbReference>
<dbReference type="InterPro" id="IPR003661">
    <property type="entry name" value="HisK_dim/P_dom"/>
</dbReference>
<dbReference type="GO" id="GO:0005886">
    <property type="term" value="C:plasma membrane"/>
    <property type="evidence" value="ECO:0007669"/>
    <property type="project" value="TreeGrafter"/>
</dbReference>
<keyword evidence="16" id="KW-1185">Reference proteome</keyword>
<evidence type="ECO:0000256" key="8">
    <source>
        <dbReference type="ARBA" id="ARBA00022777"/>
    </source>
</evidence>
<dbReference type="InterPro" id="IPR005467">
    <property type="entry name" value="His_kinase_dom"/>
</dbReference>
<dbReference type="GO" id="GO:0005524">
    <property type="term" value="F:ATP binding"/>
    <property type="evidence" value="ECO:0007669"/>
    <property type="project" value="UniProtKB-KW"/>
</dbReference>
<dbReference type="SUPFAM" id="SSF55874">
    <property type="entry name" value="ATPase domain of HSP90 chaperone/DNA topoisomerase II/histidine kinase"/>
    <property type="match status" value="1"/>
</dbReference>